<dbReference type="EMBL" id="FUEG01000001">
    <property type="protein sequence ID" value="SJK98629.1"/>
    <property type="molecule type" value="Genomic_DNA"/>
</dbReference>
<dbReference type="AlphaFoldDB" id="A0A284QQ88"/>
<evidence type="ECO:0000313" key="2">
    <source>
        <dbReference type="Proteomes" id="UP000219338"/>
    </source>
</evidence>
<proteinExistence type="predicted"/>
<sequence>MNSTIIYVQGAPVITVTTGVNRQGNFWCRHVDGSGNTCYHYQNQNGSTYSRQSDGSSLYNDGQGFTLLTPAPAVGALVNAPAQPVS</sequence>
<protein>
    <submittedName>
        <fullName evidence="1">Uncharacterized protein</fullName>
    </submittedName>
</protein>
<organism evidence="1 2">
    <name type="scientific">Armillaria ostoyae</name>
    <name type="common">Armillaria root rot fungus</name>
    <dbReference type="NCBI Taxonomy" id="47428"/>
    <lineage>
        <taxon>Eukaryota</taxon>
        <taxon>Fungi</taxon>
        <taxon>Dikarya</taxon>
        <taxon>Basidiomycota</taxon>
        <taxon>Agaricomycotina</taxon>
        <taxon>Agaricomycetes</taxon>
        <taxon>Agaricomycetidae</taxon>
        <taxon>Agaricales</taxon>
        <taxon>Marasmiineae</taxon>
        <taxon>Physalacriaceae</taxon>
        <taxon>Armillaria</taxon>
    </lineage>
</organism>
<dbReference type="Proteomes" id="UP000219338">
    <property type="component" value="Unassembled WGS sequence"/>
</dbReference>
<reference evidence="2" key="1">
    <citation type="journal article" date="2017" name="Nat. Ecol. Evol.">
        <title>Genome expansion and lineage-specific genetic innovations in the forest pathogenic fungi Armillaria.</title>
        <authorList>
            <person name="Sipos G."/>
            <person name="Prasanna A.N."/>
            <person name="Walter M.C."/>
            <person name="O'Connor E."/>
            <person name="Balint B."/>
            <person name="Krizsan K."/>
            <person name="Kiss B."/>
            <person name="Hess J."/>
            <person name="Varga T."/>
            <person name="Slot J."/>
            <person name="Riley R."/>
            <person name="Boka B."/>
            <person name="Rigling D."/>
            <person name="Barry K."/>
            <person name="Lee J."/>
            <person name="Mihaltcheva S."/>
            <person name="LaButti K."/>
            <person name="Lipzen A."/>
            <person name="Waldron R."/>
            <person name="Moloney N.M."/>
            <person name="Sperisen C."/>
            <person name="Kredics L."/>
            <person name="Vagvoelgyi C."/>
            <person name="Patrignani A."/>
            <person name="Fitzpatrick D."/>
            <person name="Nagy I."/>
            <person name="Doyle S."/>
            <person name="Anderson J.B."/>
            <person name="Grigoriev I.V."/>
            <person name="Gueldener U."/>
            <person name="Muensterkoetter M."/>
            <person name="Nagy L.G."/>
        </authorList>
    </citation>
    <scope>NUCLEOTIDE SEQUENCE [LARGE SCALE GENOMIC DNA]</scope>
    <source>
        <strain evidence="2">C18/9</strain>
    </source>
</reference>
<dbReference type="OrthoDB" id="5415522at2759"/>
<name>A0A284QQ88_ARMOS</name>
<gene>
    <name evidence="1" type="ORF">ARMOST_01897</name>
</gene>
<evidence type="ECO:0000313" key="1">
    <source>
        <dbReference type="EMBL" id="SJK98629.1"/>
    </source>
</evidence>
<accession>A0A284QQ88</accession>
<keyword evidence="2" id="KW-1185">Reference proteome</keyword>